<gene>
    <name evidence="3" type="ORF">NP233_g5387</name>
</gene>
<comment type="caution">
    <text evidence="3">The sequence shown here is derived from an EMBL/GenBank/DDBJ whole genome shotgun (WGS) entry which is preliminary data.</text>
</comment>
<dbReference type="SUPFAM" id="SSF52540">
    <property type="entry name" value="P-loop containing nucleoside triphosphate hydrolases"/>
    <property type="match status" value="1"/>
</dbReference>
<dbReference type="InterPro" id="IPR027417">
    <property type="entry name" value="P-loop_NTPase"/>
</dbReference>
<proteinExistence type="predicted"/>
<dbReference type="PANTHER" id="PTHR10039:SF17">
    <property type="entry name" value="FUNGAL STAND N-TERMINAL GOODBYE DOMAIN-CONTAINING PROTEIN-RELATED"/>
    <property type="match status" value="1"/>
</dbReference>
<dbReference type="PANTHER" id="PTHR10039">
    <property type="entry name" value="AMELOGENIN"/>
    <property type="match status" value="1"/>
</dbReference>
<dbReference type="AlphaFoldDB" id="A0AAD5VSZ2"/>
<organism evidence="3 4">
    <name type="scientific">Leucocoprinus birnbaumii</name>
    <dbReference type="NCBI Taxonomy" id="56174"/>
    <lineage>
        <taxon>Eukaryota</taxon>
        <taxon>Fungi</taxon>
        <taxon>Dikarya</taxon>
        <taxon>Basidiomycota</taxon>
        <taxon>Agaricomycotina</taxon>
        <taxon>Agaricomycetes</taxon>
        <taxon>Agaricomycetidae</taxon>
        <taxon>Agaricales</taxon>
        <taxon>Agaricineae</taxon>
        <taxon>Agaricaceae</taxon>
        <taxon>Leucocoprinus</taxon>
    </lineage>
</organism>
<dbReference type="EMBL" id="JANIEX010000316">
    <property type="protein sequence ID" value="KAJ3568936.1"/>
    <property type="molecule type" value="Genomic_DNA"/>
</dbReference>
<dbReference type="Proteomes" id="UP001213000">
    <property type="component" value="Unassembled WGS sequence"/>
</dbReference>
<sequence length="696" mass="80240">MHRSRLYRAPQQRIRPGIFQNPHDFVVKDSLLLQTTKDDNFMEKFAKHTIQGAELDSSARDPPPRCHPDTRISILKRMELWLRNPYRSKRMLWLVGPAGVGKSAIMQTVAENECKASLLAALFFSAPNGRNDPRRVITTLAYQLATSYPPYYNYVRAMITANPKVLEKSIVGQFTDFIVKPFAVRRLFDGTYQVLIFIDGMDECKGEHEQILLLSLISYFTTRFPDAPLLWVISSRPEAHITHHLSRRRLASCFDKEEVPIDSPEACQDVERFFRAEFAKIRGSSSVMMSHFPEWPPERLLLKLLAAAQGLFAYADTAIRFIAERDHINRFQLVVNLIDQPSSFTPDSTVQPLARLDSLYHYIISQIDPEDLKYAKHIFSFLLFPPDDYVVDMTQSLMCDWLEMSPDVLHNSLCKLHSVLSIPPPDEPEEMIDWHHKSFYDFLHRMRSQLGLPVDRDDASEVHRQHLIRILNRIPLTDSPMTPGIPRYLLTWPYQTLEELEKGQESFSGFLLWVDVGRSGINGLSHEPSTTSDVLHAVKAITGVHPTHSGQSSWMVDIFVKLAKQLRDDGSLLDLPAEIFLLDSVENDHFEIFEEYEDGDLSHSAGDLAYDQYLYIMDRWKSNAPEVILETFIGNRLRGVVNCTPFMSELLRSDRYDFNNDIERAIADGRKIHLYLYYDFSAIYATLQEQEYIITK</sequence>
<dbReference type="Pfam" id="PF24883">
    <property type="entry name" value="NPHP3_N"/>
    <property type="match status" value="1"/>
</dbReference>
<evidence type="ECO:0000313" key="3">
    <source>
        <dbReference type="EMBL" id="KAJ3568936.1"/>
    </source>
</evidence>
<reference evidence="3" key="1">
    <citation type="submission" date="2022-07" db="EMBL/GenBank/DDBJ databases">
        <title>Genome Sequence of Leucocoprinus birnbaumii.</title>
        <authorList>
            <person name="Buettner E."/>
        </authorList>
    </citation>
    <scope>NUCLEOTIDE SEQUENCE</scope>
    <source>
        <strain evidence="3">VT141</strain>
    </source>
</reference>
<dbReference type="Gene3D" id="3.40.50.300">
    <property type="entry name" value="P-loop containing nucleotide triphosphate hydrolases"/>
    <property type="match status" value="1"/>
</dbReference>
<evidence type="ECO:0000256" key="1">
    <source>
        <dbReference type="ARBA" id="ARBA00022737"/>
    </source>
</evidence>
<feature type="domain" description="NACHT" evidence="2">
    <location>
        <begin position="90"/>
        <end position="239"/>
    </location>
</feature>
<dbReference type="InterPro" id="IPR056884">
    <property type="entry name" value="NPHP3-like_N"/>
</dbReference>
<name>A0AAD5VSZ2_9AGAR</name>
<keyword evidence="4" id="KW-1185">Reference proteome</keyword>
<protein>
    <recommendedName>
        <fullName evidence="2">NACHT domain-containing protein</fullName>
    </recommendedName>
</protein>
<evidence type="ECO:0000259" key="2">
    <source>
        <dbReference type="PROSITE" id="PS50837"/>
    </source>
</evidence>
<accession>A0AAD5VSZ2</accession>
<evidence type="ECO:0000313" key="4">
    <source>
        <dbReference type="Proteomes" id="UP001213000"/>
    </source>
</evidence>
<dbReference type="PROSITE" id="PS50837">
    <property type="entry name" value="NACHT"/>
    <property type="match status" value="1"/>
</dbReference>
<keyword evidence="1" id="KW-0677">Repeat</keyword>
<dbReference type="InterPro" id="IPR007111">
    <property type="entry name" value="NACHT_NTPase"/>
</dbReference>